<dbReference type="GO" id="GO:0004497">
    <property type="term" value="F:monooxygenase activity"/>
    <property type="evidence" value="ECO:0007669"/>
    <property type="project" value="InterPro"/>
</dbReference>
<evidence type="ECO:0000313" key="2">
    <source>
        <dbReference type="EMBL" id="QCT24444.1"/>
    </source>
</evidence>
<comment type="similarity">
    <text evidence="1">Belongs to the TmoD/XamoD family.</text>
</comment>
<dbReference type="EMBL" id="MK134568">
    <property type="protein sequence ID" value="QCT24444.1"/>
    <property type="molecule type" value="Genomic_DNA"/>
</dbReference>
<gene>
    <name evidence="2" type="primary">tmoD</name>
</gene>
<dbReference type="Pfam" id="PF02406">
    <property type="entry name" value="MmoB_DmpM"/>
    <property type="match status" value="1"/>
</dbReference>
<accession>A0A4P8YUX3</accession>
<protein>
    <submittedName>
        <fullName evidence="2">TmoD</fullName>
    </submittedName>
</protein>
<dbReference type="Gene3D" id="3.90.56.10">
    <property type="entry name" value="Monooxygenase component MmoB/DmpM"/>
    <property type="match status" value="1"/>
</dbReference>
<dbReference type="InterPro" id="IPR036889">
    <property type="entry name" value="mOase_MmoB_DmpM_sf"/>
</dbReference>
<dbReference type="SUPFAM" id="SSF56029">
    <property type="entry name" value="Monooxygenase (hydroxylase) regulatory protein"/>
    <property type="match status" value="1"/>
</dbReference>
<name>A0A4P8YUX3_ECTOL</name>
<organism evidence="2">
    <name type="scientific">Ectopseudomonas oleovorans</name>
    <name type="common">Pseudomonas oleovorans</name>
    <dbReference type="NCBI Taxonomy" id="301"/>
    <lineage>
        <taxon>Bacteria</taxon>
        <taxon>Pseudomonadati</taxon>
        <taxon>Pseudomonadota</taxon>
        <taxon>Gammaproteobacteria</taxon>
        <taxon>Pseudomonadales</taxon>
        <taxon>Pseudomonadaceae</taxon>
        <taxon>Ectopseudomonas</taxon>
    </lineage>
</organism>
<sequence length="148" mass="16389">MGLRVWLARLYSGSRGTAAAVAMMGQGGVASAVKSTHEKKETTMTSNTEIGAKHLNNRVGPVMRAGELADAVAEAAREDNPGKEIRVDDKRAYLRIDTDDEMIIRRTTIEQALGRPFDMPELEINLSSFAGRIQTNPDYVRFYFAKRV</sequence>
<proteinExistence type="inferred from homology"/>
<dbReference type="InterPro" id="IPR003454">
    <property type="entry name" value="MOase_MmoB_DmpM"/>
</dbReference>
<reference evidence="2" key="1">
    <citation type="submission" date="2018-11" db="EMBL/GenBank/DDBJ databases">
        <authorList>
            <person name="Viggor S."/>
            <person name="Ilmjarv T."/>
            <person name="Santos P."/>
            <person name="Joesaar M."/>
        </authorList>
    </citation>
    <scope>NUCLEOTIDE SEQUENCE</scope>
    <source>
        <strain evidence="2">ICTN13</strain>
    </source>
</reference>
<evidence type="ECO:0000256" key="1">
    <source>
        <dbReference type="ARBA" id="ARBA00006313"/>
    </source>
</evidence>
<dbReference type="AlphaFoldDB" id="A0A4P8YUX3"/>